<evidence type="ECO:0000256" key="1">
    <source>
        <dbReference type="SAM" id="MobiDB-lite"/>
    </source>
</evidence>
<feature type="region of interest" description="Disordered" evidence="1">
    <location>
        <begin position="17"/>
        <end position="41"/>
    </location>
</feature>
<name>A0A0E9V0R1_ANGAN</name>
<dbReference type="AlphaFoldDB" id="A0A0E9V0R1"/>
<protein>
    <submittedName>
        <fullName evidence="2">Uncharacterized protein</fullName>
    </submittedName>
</protein>
<reference evidence="2" key="2">
    <citation type="journal article" date="2015" name="Fish Shellfish Immunol.">
        <title>Early steps in the European eel (Anguilla anguilla)-Vibrio vulnificus interaction in the gills: Role of the RtxA13 toxin.</title>
        <authorList>
            <person name="Callol A."/>
            <person name="Pajuelo D."/>
            <person name="Ebbesson L."/>
            <person name="Teles M."/>
            <person name="MacKenzie S."/>
            <person name="Amaro C."/>
        </authorList>
    </citation>
    <scope>NUCLEOTIDE SEQUENCE</scope>
</reference>
<reference evidence="2" key="1">
    <citation type="submission" date="2014-11" db="EMBL/GenBank/DDBJ databases">
        <authorList>
            <person name="Amaro Gonzalez C."/>
        </authorList>
    </citation>
    <scope>NUCLEOTIDE SEQUENCE</scope>
</reference>
<organism evidence="2">
    <name type="scientific">Anguilla anguilla</name>
    <name type="common">European freshwater eel</name>
    <name type="synonym">Muraena anguilla</name>
    <dbReference type="NCBI Taxonomy" id="7936"/>
    <lineage>
        <taxon>Eukaryota</taxon>
        <taxon>Metazoa</taxon>
        <taxon>Chordata</taxon>
        <taxon>Craniata</taxon>
        <taxon>Vertebrata</taxon>
        <taxon>Euteleostomi</taxon>
        <taxon>Actinopterygii</taxon>
        <taxon>Neopterygii</taxon>
        <taxon>Teleostei</taxon>
        <taxon>Anguilliformes</taxon>
        <taxon>Anguillidae</taxon>
        <taxon>Anguilla</taxon>
    </lineage>
</organism>
<sequence length="41" mass="4356">MTEVIGRDGDWAGVMSRDADWGRSHGQGMLIGQESHAGVKG</sequence>
<proteinExistence type="predicted"/>
<dbReference type="EMBL" id="GBXM01037769">
    <property type="protein sequence ID" value="JAH70808.1"/>
    <property type="molecule type" value="Transcribed_RNA"/>
</dbReference>
<evidence type="ECO:0000313" key="2">
    <source>
        <dbReference type="EMBL" id="JAH70808.1"/>
    </source>
</evidence>
<accession>A0A0E9V0R1</accession>